<dbReference type="eggNOG" id="COG0348">
    <property type="taxonomic scope" value="Bacteria"/>
</dbReference>
<keyword evidence="1" id="KW-0813">Transport</keyword>
<keyword evidence="7" id="KW-1133">Transmembrane helix</keyword>
<gene>
    <name evidence="9" type="ORF">dsat_1236</name>
</gene>
<feature type="transmembrane region" description="Helical" evidence="7">
    <location>
        <begin position="304"/>
        <end position="322"/>
    </location>
</feature>
<accession>S7U984</accession>
<keyword evidence="10" id="KW-1185">Reference proteome</keyword>
<feature type="transmembrane region" description="Helical" evidence="7">
    <location>
        <begin position="230"/>
        <end position="256"/>
    </location>
</feature>
<feature type="domain" description="4Fe-4S ferredoxin-type" evidence="8">
    <location>
        <begin position="352"/>
        <end position="380"/>
    </location>
</feature>
<feature type="transmembrane region" description="Helical" evidence="7">
    <location>
        <begin position="276"/>
        <end position="298"/>
    </location>
</feature>
<dbReference type="EMBL" id="ATHI01000031">
    <property type="protein sequence ID" value="EPR30514.1"/>
    <property type="molecule type" value="Genomic_DNA"/>
</dbReference>
<dbReference type="GO" id="GO:0005886">
    <property type="term" value="C:plasma membrane"/>
    <property type="evidence" value="ECO:0007669"/>
    <property type="project" value="TreeGrafter"/>
</dbReference>
<evidence type="ECO:0000256" key="4">
    <source>
        <dbReference type="ARBA" id="ARBA00022982"/>
    </source>
</evidence>
<keyword evidence="6" id="KW-0411">Iron-sulfur</keyword>
<dbReference type="PANTHER" id="PTHR30176">
    <property type="entry name" value="FERREDOXIN-TYPE PROTEIN NAPH"/>
    <property type="match status" value="1"/>
</dbReference>
<evidence type="ECO:0000256" key="5">
    <source>
        <dbReference type="ARBA" id="ARBA00023004"/>
    </source>
</evidence>
<reference evidence="9 10" key="1">
    <citation type="journal article" date="2013" name="Genome Announc.">
        <title>Draft genome sequences for three mercury-methylating, sulfate-reducing bacteria.</title>
        <authorList>
            <person name="Brown S.D."/>
            <person name="Hurt R.A.Jr."/>
            <person name="Gilmour C.C."/>
            <person name="Elias D.A."/>
        </authorList>
    </citation>
    <scope>NUCLEOTIDE SEQUENCE [LARGE SCALE GENOMIC DNA]</scope>
    <source>
        <strain evidence="9 10">DSM 16529</strain>
    </source>
</reference>
<evidence type="ECO:0000256" key="6">
    <source>
        <dbReference type="ARBA" id="ARBA00023014"/>
    </source>
</evidence>
<feature type="transmembrane region" description="Helical" evidence="7">
    <location>
        <begin position="43"/>
        <end position="61"/>
    </location>
</feature>
<feature type="transmembrane region" description="Helical" evidence="7">
    <location>
        <begin position="415"/>
        <end position="435"/>
    </location>
</feature>
<keyword evidence="5" id="KW-0408">Iron</keyword>
<comment type="caution">
    <text evidence="9">The sequence shown here is derived from an EMBL/GenBank/DDBJ whole genome shotgun (WGS) entry which is preliminary data.</text>
</comment>
<organism evidence="9 10">
    <name type="scientific">Alkalidesulfovibrio alkalitolerans DSM 16529</name>
    <dbReference type="NCBI Taxonomy" id="1121439"/>
    <lineage>
        <taxon>Bacteria</taxon>
        <taxon>Pseudomonadati</taxon>
        <taxon>Thermodesulfobacteriota</taxon>
        <taxon>Desulfovibrionia</taxon>
        <taxon>Desulfovibrionales</taxon>
        <taxon>Desulfovibrionaceae</taxon>
        <taxon>Alkalidesulfovibrio</taxon>
    </lineage>
</organism>
<evidence type="ECO:0000256" key="2">
    <source>
        <dbReference type="ARBA" id="ARBA00022485"/>
    </source>
</evidence>
<evidence type="ECO:0000256" key="1">
    <source>
        <dbReference type="ARBA" id="ARBA00022448"/>
    </source>
</evidence>
<dbReference type="AlphaFoldDB" id="S7U984"/>
<dbReference type="GO" id="GO:0051539">
    <property type="term" value="F:4 iron, 4 sulfur cluster binding"/>
    <property type="evidence" value="ECO:0007669"/>
    <property type="project" value="UniProtKB-KW"/>
</dbReference>
<protein>
    <submittedName>
        <fullName evidence="9">4Fe-4S ferredoxin iron-sulfur binding domain-containing protein</fullName>
    </submittedName>
</protein>
<dbReference type="GO" id="GO:0046872">
    <property type="term" value="F:metal ion binding"/>
    <property type="evidence" value="ECO:0007669"/>
    <property type="project" value="UniProtKB-KW"/>
</dbReference>
<keyword evidence="2" id="KW-0004">4Fe-4S</keyword>
<evidence type="ECO:0000313" key="9">
    <source>
        <dbReference type="EMBL" id="EPR30514.1"/>
    </source>
</evidence>
<dbReference type="SUPFAM" id="SSF54862">
    <property type="entry name" value="4Fe-4S ferredoxins"/>
    <property type="match status" value="1"/>
</dbReference>
<dbReference type="OrthoDB" id="9784262at2"/>
<keyword evidence="4" id="KW-0249">Electron transport</keyword>
<feature type="transmembrane region" description="Helical" evidence="7">
    <location>
        <begin position="81"/>
        <end position="102"/>
    </location>
</feature>
<name>S7U984_9BACT</name>
<evidence type="ECO:0000259" key="8">
    <source>
        <dbReference type="PROSITE" id="PS51379"/>
    </source>
</evidence>
<dbReference type="PROSITE" id="PS51379">
    <property type="entry name" value="4FE4S_FER_2"/>
    <property type="match status" value="1"/>
</dbReference>
<dbReference type="PATRIC" id="fig|1121439.3.peg.2620"/>
<dbReference type="PROSITE" id="PS00198">
    <property type="entry name" value="4FE4S_FER_1"/>
    <property type="match status" value="1"/>
</dbReference>
<keyword evidence="7" id="KW-0472">Membrane</keyword>
<dbReference type="PANTHER" id="PTHR30176:SF3">
    <property type="entry name" value="FERREDOXIN-TYPE PROTEIN NAPH"/>
    <property type="match status" value="1"/>
</dbReference>
<feature type="transmembrane region" description="Helical" evidence="7">
    <location>
        <begin position="152"/>
        <end position="171"/>
    </location>
</feature>
<keyword evidence="7" id="KW-0812">Transmembrane</keyword>
<evidence type="ECO:0000313" key="10">
    <source>
        <dbReference type="Proteomes" id="UP000014975"/>
    </source>
</evidence>
<feature type="transmembrane region" description="Helical" evidence="7">
    <location>
        <begin position="183"/>
        <end position="202"/>
    </location>
</feature>
<keyword evidence="3" id="KW-0479">Metal-binding</keyword>
<dbReference type="RefSeq" id="WP_020887933.1">
    <property type="nucleotide sequence ID" value="NZ_ATHI01000031.1"/>
</dbReference>
<dbReference type="InterPro" id="IPR017896">
    <property type="entry name" value="4Fe4S_Fe-S-bd"/>
</dbReference>
<dbReference type="InterPro" id="IPR051684">
    <property type="entry name" value="Electron_Trans/Redox"/>
</dbReference>
<dbReference type="Proteomes" id="UP000014975">
    <property type="component" value="Unassembled WGS sequence"/>
</dbReference>
<sequence length="437" mass="46820">MIARLLPVLLSLLLLAAHALRRGEWGLTAAFVLLVALAFSRRSFARPVLAAALAWGLVLWAQTTKNLLAFRIMAGMPWERLLYIMGGVMALAALGLTLLLAARRLRDWFDKSPERASPQAAAFILTAALLGIARAKSPLPVLLANRFWPGSGWLEIFLLALYAAWAAGALGDPKNARRLRPMLWAFFSAVFFAQLALGLSGIQEMLMTGRLHLPVPALIVGGPLFRGEGFFMPILFAVSVLLVGPAWCSWLCYIGAWDDQASRLSRRPPESSPGKLLWYGRGAALALTVGAALSLRALGVSPGTAVLAAAAFGLAGVGIMLAASRRRGYMVHCATYCPMGLVGNLLGRLSPWRLRIDKGCTQCGVCSHACRYGALTMRDLAAGRPGLSCTLCGDCLPACPHSHTGYFFPGLSRQAARSAFLVMVVSLHAVFLGVARI</sequence>
<dbReference type="Gene3D" id="3.30.70.20">
    <property type="match status" value="1"/>
</dbReference>
<evidence type="ECO:0000256" key="3">
    <source>
        <dbReference type="ARBA" id="ARBA00022723"/>
    </source>
</evidence>
<dbReference type="Pfam" id="PF12801">
    <property type="entry name" value="Fer4_5"/>
    <property type="match status" value="2"/>
</dbReference>
<dbReference type="STRING" id="1121439.dsat_1236"/>
<dbReference type="InterPro" id="IPR017900">
    <property type="entry name" value="4Fe4S_Fe_S_CS"/>
</dbReference>
<proteinExistence type="predicted"/>
<evidence type="ECO:0000256" key="7">
    <source>
        <dbReference type="SAM" id="Phobius"/>
    </source>
</evidence>